<dbReference type="Pfam" id="PF25198">
    <property type="entry name" value="Spore_GerAC_N"/>
    <property type="match status" value="1"/>
</dbReference>
<feature type="domain" description="Spore germination GerAC-like C-terminal" evidence="9">
    <location>
        <begin position="197"/>
        <end position="365"/>
    </location>
</feature>
<proteinExistence type="inferred from homology"/>
<comment type="subcellular location">
    <subcellularLocation>
        <location evidence="1">Membrane</location>
        <topology evidence="1">Lipid-anchor</topology>
    </subcellularLocation>
</comment>
<keyword evidence="12" id="KW-1185">Reference proteome</keyword>
<dbReference type="PROSITE" id="PS51257">
    <property type="entry name" value="PROKAR_LIPOPROTEIN"/>
    <property type="match status" value="1"/>
</dbReference>
<comment type="caution">
    <text evidence="11">The sequence shown here is derived from an EMBL/GenBank/DDBJ whole genome shotgun (WGS) entry which is preliminary data.</text>
</comment>
<evidence type="ECO:0000256" key="7">
    <source>
        <dbReference type="ARBA" id="ARBA00023288"/>
    </source>
</evidence>
<feature type="region of interest" description="Disordered" evidence="8">
    <location>
        <begin position="46"/>
        <end position="66"/>
    </location>
</feature>
<dbReference type="PANTHER" id="PTHR35789:SF1">
    <property type="entry name" value="SPORE GERMINATION PROTEIN B3"/>
    <property type="match status" value="1"/>
</dbReference>
<evidence type="ECO:0008006" key="13">
    <source>
        <dbReference type="Google" id="ProtNLM"/>
    </source>
</evidence>
<dbReference type="EMBL" id="PDOF01000001">
    <property type="protein sequence ID" value="PYZ98736.1"/>
    <property type="molecule type" value="Genomic_DNA"/>
</dbReference>
<feature type="compositionally biased region" description="Basic and acidic residues" evidence="8">
    <location>
        <begin position="53"/>
        <end position="62"/>
    </location>
</feature>
<comment type="similarity">
    <text evidence="2">Belongs to the GerABKC lipoprotein family.</text>
</comment>
<evidence type="ECO:0000313" key="11">
    <source>
        <dbReference type="EMBL" id="PYZ98736.1"/>
    </source>
</evidence>
<protein>
    <recommendedName>
        <fullName evidence="13">Ger(X)C family spore germination protein</fullName>
    </recommendedName>
</protein>
<reference evidence="11 12" key="1">
    <citation type="submission" date="2017-10" db="EMBL/GenBank/DDBJ databases">
        <title>Bacillus sp. nov., a halophilic bacterium isolated from a Yangshapao Lake.</title>
        <authorList>
            <person name="Wang H."/>
        </authorList>
    </citation>
    <scope>NUCLEOTIDE SEQUENCE [LARGE SCALE GENOMIC DNA]</scope>
    <source>
        <strain evidence="11 12">YSP-3</strain>
    </source>
</reference>
<name>A0A2W0HCX3_9BACI</name>
<evidence type="ECO:0000256" key="6">
    <source>
        <dbReference type="ARBA" id="ARBA00023139"/>
    </source>
</evidence>
<dbReference type="GO" id="GO:0009847">
    <property type="term" value="P:spore germination"/>
    <property type="evidence" value="ECO:0007669"/>
    <property type="project" value="InterPro"/>
</dbReference>
<gene>
    <name evidence="11" type="ORF">CR205_09220</name>
</gene>
<dbReference type="GO" id="GO:0016020">
    <property type="term" value="C:membrane"/>
    <property type="evidence" value="ECO:0007669"/>
    <property type="project" value="UniProtKB-SubCell"/>
</dbReference>
<evidence type="ECO:0000256" key="5">
    <source>
        <dbReference type="ARBA" id="ARBA00023136"/>
    </source>
</evidence>
<organism evidence="11 12">
    <name type="scientific">Alteribacter lacisalsi</name>
    <dbReference type="NCBI Taxonomy" id="2045244"/>
    <lineage>
        <taxon>Bacteria</taxon>
        <taxon>Bacillati</taxon>
        <taxon>Bacillota</taxon>
        <taxon>Bacilli</taxon>
        <taxon>Bacillales</taxon>
        <taxon>Bacillaceae</taxon>
        <taxon>Alteribacter</taxon>
    </lineage>
</organism>
<keyword evidence="5" id="KW-0472">Membrane</keyword>
<feature type="domain" description="Spore germination protein N-terminal" evidence="10">
    <location>
        <begin position="20"/>
        <end position="187"/>
    </location>
</feature>
<keyword evidence="7" id="KW-0449">Lipoprotein</keyword>
<evidence type="ECO:0000313" key="12">
    <source>
        <dbReference type="Proteomes" id="UP000248066"/>
    </source>
</evidence>
<evidence type="ECO:0000256" key="2">
    <source>
        <dbReference type="ARBA" id="ARBA00007886"/>
    </source>
</evidence>
<evidence type="ECO:0000259" key="9">
    <source>
        <dbReference type="Pfam" id="PF05504"/>
    </source>
</evidence>
<dbReference type="Pfam" id="PF05504">
    <property type="entry name" value="Spore_GerAC"/>
    <property type="match status" value="1"/>
</dbReference>
<accession>A0A2W0HCX3</accession>
<dbReference type="InterPro" id="IPR038501">
    <property type="entry name" value="Spore_GerAC_C_sf"/>
</dbReference>
<evidence type="ECO:0000256" key="8">
    <source>
        <dbReference type="SAM" id="MobiDB-lite"/>
    </source>
</evidence>
<dbReference type="AlphaFoldDB" id="A0A2W0HCX3"/>
<dbReference type="InterPro" id="IPR046953">
    <property type="entry name" value="Spore_GerAC-like_C"/>
</dbReference>
<dbReference type="InterPro" id="IPR057336">
    <property type="entry name" value="GerAC_N"/>
</dbReference>
<dbReference type="NCBIfam" id="TIGR02887">
    <property type="entry name" value="spore_ger_x_C"/>
    <property type="match status" value="1"/>
</dbReference>
<keyword evidence="3" id="KW-0309">Germination</keyword>
<evidence type="ECO:0000259" key="10">
    <source>
        <dbReference type="Pfam" id="PF25198"/>
    </source>
</evidence>
<sequence>MKRPVLLSLALLILLTGCWDSRQLRDITIAKSAALDLLEDGKYQSTISSPVPKQHEAEERSQKVSGVGHTIREARMALDGKVSERIDTAKMRVLVLGEPLARTNIYPPLDVMYRDPRSSLGAKIAVYDGMGSELINSKLTDKPRTSEFLAELLDTAESNSIVDKVNVQLICPIIFDPGQDVVLPYLGMEGDTPRLIGGALFNGDTMTGSLSVEDSTLLMLMKGKLGSATFLTEKVHDDKEDMPSNFITLRLRDTLTKLQVDVNHETNEVTATVDLTMKVEAIEYPHDELHEKENIAKLNTKLEEKFNEEAEQIFSTLQEANCDALGIGRRVLVYHPDFWDSVNWNETYPNITIKPNIQVELIGHGIIN</sequence>
<dbReference type="PANTHER" id="PTHR35789">
    <property type="entry name" value="SPORE GERMINATION PROTEIN B3"/>
    <property type="match status" value="1"/>
</dbReference>
<keyword evidence="6" id="KW-0564">Palmitate</keyword>
<evidence type="ECO:0000256" key="4">
    <source>
        <dbReference type="ARBA" id="ARBA00022729"/>
    </source>
</evidence>
<dbReference type="OrthoDB" id="2370124at2"/>
<dbReference type="InterPro" id="IPR008844">
    <property type="entry name" value="Spore_GerAC-like"/>
</dbReference>
<dbReference type="Proteomes" id="UP000248066">
    <property type="component" value="Unassembled WGS sequence"/>
</dbReference>
<evidence type="ECO:0000256" key="1">
    <source>
        <dbReference type="ARBA" id="ARBA00004635"/>
    </source>
</evidence>
<evidence type="ECO:0000256" key="3">
    <source>
        <dbReference type="ARBA" id="ARBA00022544"/>
    </source>
</evidence>
<keyword evidence="4" id="KW-0732">Signal</keyword>
<dbReference type="Gene3D" id="3.30.300.210">
    <property type="entry name" value="Nutrient germinant receptor protein C, domain 3"/>
    <property type="match status" value="1"/>
</dbReference>
<dbReference type="RefSeq" id="WP_110518847.1">
    <property type="nucleotide sequence ID" value="NZ_PDOF01000001.1"/>
</dbReference>